<dbReference type="EMBL" id="CP000851">
    <property type="protein sequence ID" value="ABV88048.1"/>
    <property type="molecule type" value="Genomic_DNA"/>
</dbReference>
<feature type="domain" description="Pseudouridine synthase RsuA/RluA-like" evidence="2">
    <location>
        <begin position="115"/>
        <end position="251"/>
    </location>
</feature>
<dbReference type="KEGG" id="spl:Spea_2728"/>
<dbReference type="CDD" id="cd02869">
    <property type="entry name" value="PseudoU_synth_RluA_like"/>
    <property type="match status" value="1"/>
</dbReference>
<accession>A8H661</accession>
<dbReference type="HOGENOM" id="CLU_016902_8_5_6"/>
<dbReference type="GO" id="GO:0003723">
    <property type="term" value="F:RNA binding"/>
    <property type="evidence" value="ECO:0007669"/>
    <property type="project" value="InterPro"/>
</dbReference>
<evidence type="ECO:0000259" key="2">
    <source>
        <dbReference type="Pfam" id="PF00849"/>
    </source>
</evidence>
<gene>
    <name evidence="3" type="ordered locus">Spea_2728</name>
</gene>
<evidence type="ECO:0000313" key="4">
    <source>
        <dbReference type="Proteomes" id="UP000002608"/>
    </source>
</evidence>
<dbReference type="InterPro" id="IPR050188">
    <property type="entry name" value="RluA_PseudoU_synthase"/>
</dbReference>
<dbReference type="Proteomes" id="UP000002608">
    <property type="component" value="Chromosome"/>
</dbReference>
<dbReference type="InterPro" id="IPR006145">
    <property type="entry name" value="PsdUridine_synth_RsuA/RluA"/>
</dbReference>
<reference evidence="3 4" key="1">
    <citation type="submission" date="2007-10" db="EMBL/GenBank/DDBJ databases">
        <title>Complete sequence of Shewanella pealeana ATCC 700345.</title>
        <authorList>
            <consortium name="US DOE Joint Genome Institute"/>
            <person name="Copeland A."/>
            <person name="Lucas S."/>
            <person name="Lapidus A."/>
            <person name="Barry K."/>
            <person name="Glavina del Rio T."/>
            <person name="Dalin E."/>
            <person name="Tice H."/>
            <person name="Pitluck S."/>
            <person name="Chertkov O."/>
            <person name="Brettin T."/>
            <person name="Bruce D."/>
            <person name="Detter J.C."/>
            <person name="Han C."/>
            <person name="Schmutz J."/>
            <person name="Larimer F."/>
            <person name="Land M."/>
            <person name="Hauser L."/>
            <person name="Kyrpides N."/>
            <person name="Kim E."/>
            <person name="Zhao J.-S.Z."/>
            <person name="Manno D."/>
            <person name="Hawari J."/>
            <person name="Richardson P."/>
        </authorList>
    </citation>
    <scope>NUCLEOTIDE SEQUENCE [LARGE SCALE GENOMIC DNA]</scope>
    <source>
        <strain evidence="4">ATCC 700345 / ANG-SQ1</strain>
    </source>
</reference>
<dbReference type="GO" id="GO:0009982">
    <property type="term" value="F:pseudouridine synthase activity"/>
    <property type="evidence" value="ECO:0007669"/>
    <property type="project" value="InterPro"/>
</dbReference>
<proteinExistence type="inferred from homology"/>
<organism evidence="3 4">
    <name type="scientific">Shewanella pealeana (strain ATCC 700345 / ANG-SQ1)</name>
    <dbReference type="NCBI Taxonomy" id="398579"/>
    <lineage>
        <taxon>Bacteria</taxon>
        <taxon>Pseudomonadati</taxon>
        <taxon>Pseudomonadota</taxon>
        <taxon>Gammaproteobacteria</taxon>
        <taxon>Alteromonadales</taxon>
        <taxon>Shewanellaceae</taxon>
        <taxon>Shewanella</taxon>
    </lineage>
</organism>
<dbReference type="InterPro" id="IPR020103">
    <property type="entry name" value="PsdUridine_synth_cat_dom_sf"/>
</dbReference>
<dbReference type="SUPFAM" id="SSF55120">
    <property type="entry name" value="Pseudouridine synthase"/>
    <property type="match status" value="1"/>
</dbReference>
<name>A8H661_SHEPA</name>
<dbReference type="eggNOG" id="COG0564">
    <property type="taxonomic scope" value="Bacteria"/>
</dbReference>
<dbReference type="STRING" id="398579.Spea_2728"/>
<evidence type="ECO:0000313" key="3">
    <source>
        <dbReference type="EMBL" id="ABV88048.1"/>
    </source>
</evidence>
<protein>
    <submittedName>
        <fullName evidence="3">Pseudouridine synthase</fullName>
    </submittedName>
</protein>
<keyword evidence="4" id="KW-1185">Reference proteome</keyword>
<dbReference type="PANTHER" id="PTHR21600">
    <property type="entry name" value="MITOCHONDRIAL RNA PSEUDOURIDINE SYNTHASE"/>
    <property type="match status" value="1"/>
</dbReference>
<dbReference type="Pfam" id="PF00849">
    <property type="entry name" value="PseudoU_synth_2"/>
    <property type="match status" value="1"/>
</dbReference>
<sequence length="305" mass="34446">MSQTFANRVKLPTCLTTSCYENIIMTPLKIETHIKVHSSDTDAASLLAEETGLSKQAIKQAMQKGAVWHGHGKQTNRLRRAKKALKVGDELHLYYNQAVLDETVTDAELLFDEEQYSVWYKPFGMRCQGSKWSDHTTINRFIETQLTPPRNAYIIHRLDLAATGLIVLGHTKKVTAAIAQLFETRALDKFYQVIVEGKFPEGQVTINTDVDNKKALSHAHILEYNSELNQSKVQVKIESGRKHQIRIHMASLGHPVIGDRQHGNGSDLTPNLQLTSCHLSFVCPVTGEDKVFELPQSYRPEFQVR</sequence>
<dbReference type="GO" id="GO:0000455">
    <property type="term" value="P:enzyme-directed rRNA pseudouridine synthesis"/>
    <property type="evidence" value="ECO:0007669"/>
    <property type="project" value="TreeGrafter"/>
</dbReference>
<dbReference type="AlphaFoldDB" id="A8H661"/>
<dbReference type="PANTHER" id="PTHR21600:SF87">
    <property type="entry name" value="RNA PSEUDOURIDYLATE SYNTHASE DOMAIN-CONTAINING PROTEIN 1"/>
    <property type="match status" value="1"/>
</dbReference>
<dbReference type="GO" id="GO:0140098">
    <property type="term" value="F:catalytic activity, acting on RNA"/>
    <property type="evidence" value="ECO:0007669"/>
    <property type="project" value="UniProtKB-ARBA"/>
</dbReference>
<dbReference type="Gene3D" id="3.30.2350.10">
    <property type="entry name" value="Pseudouridine synthase"/>
    <property type="match status" value="1"/>
</dbReference>
<comment type="similarity">
    <text evidence="1">Belongs to the pseudouridine synthase RluA family.</text>
</comment>
<evidence type="ECO:0000256" key="1">
    <source>
        <dbReference type="ARBA" id="ARBA00010876"/>
    </source>
</evidence>